<accession>A0ACC2IM09</accession>
<organism evidence="1 2">
    <name type="scientific">Boeremia exigua</name>
    <dbReference type="NCBI Taxonomy" id="749465"/>
    <lineage>
        <taxon>Eukaryota</taxon>
        <taxon>Fungi</taxon>
        <taxon>Dikarya</taxon>
        <taxon>Ascomycota</taxon>
        <taxon>Pezizomycotina</taxon>
        <taxon>Dothideomycetes</taxon>
        <taxon>Pleosporomycetidae</taxon>
        <taxon>Pleosporales</taxon>
        <taxon>Pleosporineae</taxon>
        <taxon>Didymellaceae</taxon>
        <taxon>Boeremia</taxon>
    </lineage>
</organism>
<dbReference type="EMBL" id="JAPHNI010000107">
    <property type="protein sequence ID" value="KAJ8116142.1"/>
    <property type="molecule type" value="Genomic_DNA"/>
</dbReference>
<comment type="caution">
    <text evidence="1">The sequence shown here is derived from an EMBL/GenBank/DDBJ whole genome shotgun (WGS) entry which is preliminary data.</text>
</comment>
<evidence type="ECO:0000313" key="1">
    <source>
        <dbReference type="EMBL" id="KAJ8116142.1"/>
    </source>
</evidence>
<reference evidence="1" key="1">
    <citation type="submission" date="2022-11" db="EMBL/GenBank/DDBJ databases">
        <title>Genome Sequence of Boeremia exigua.</title>
        <authorList>
            <person name="Buettner E."/>
        </authorList>
    </citation>
    <scope>NUCLEOTIDE SEQUENCE</scope>
    <source>
        <strain evidence="1">CU02</strain>
    </source>
</reference>
<gene>
    <name evidence="1" type="ORF">OPT61_g2376</name>
</gene>
<proteinExistence type="predicted"/>
<evidence type="ECO:0000313" key="2">
    <source>
        <dbReference type="Proteomes" id="UP001153331"/>
    </source>
</evidence>
<protein>
    <submittedName>
        <fullName evidence="1">Uncharacterized protein</fullName>
    </submittedName>
</protein>
<dbReference type="Proteomes" id="UP001153331">
    <property type="component" value="Unassembled WGS sequence"/>
</dbReference>
<sequence length="270" mass="29187">MSKRLLNKTSLTRAHTFTAATTVSGQYGPGGRYGPGGSNDNGNDSDNGAFGTGVRGPPQSFITSGQKALIAHGVLASLAFVILFPAGSILVRLGSFRGAWLVHGILQIIAYLVYTAAVGIGIWFTQQVPAQVGLLDSYHPIIGLVLFALLFFQPIMGYIHHLRYKQYQRRTIWSYGHLWLGRVAITLGMINGGLGLLLAYDAPLGFAPNQGQVIAYGIVAAIMWLLYAIAAIVGERRRAIAGRKVDDETGKRLHHDSSAGSRARHKERYA</sequence>
<keyword evidence="2" id="KW-1185">Reference proteome</keyword>
<name>A0ACC2IM09_9PLEO</name>